<dbReference type="SUPFAM" id="SSF49373">
    <property type="entry name" value="Invasin/intimin cell-adhesion fragments"/>
    <property type="match status" value="1"/>
</dbReference>
<name>A0ABX6FBV9_YERIN</name>
<gene>
    <name evidence="2" type="ORF">FOC37_20055</name>
</gene>
<protein>
    <recommendedName>
        <fullName evidence="1">Invasin domain-containing protein</fullName>
    </recommendedName>
</protein>
<dbReference type="Gene3D" id="2.60.40.1080">
    <property type="match status" value="1"/>
</dbReference>
<dbReference type="PANTHER" id="PTHR39576:SF2">
    <property type="entry name" value="ATTACHING AND EFFACING PROTEIN HOMOLOG-RELATED"/>
    <property type="match status" value="1"/>
</dbReference>
<dbReference type="InterPro" id="IPR048658">
    <property type="entry name" value="Invasin_D4"/>
</dbReference>
<dbReference type="PANTHER" id="PTHR39576">
    <property type="entry name" value="ATTACHING AND EFFACING PROTEIN HOMOLOG-RELATED-RELATED"/>
    <property type="match status" value="1"/>
</dbReference>
<accession>A0ABX6FBV9</accession>
<dbReference type="InterPro" id="IPR016187">
    <property type="entry name" value="CTDL_fold"/>
</dbReference>
<evidence type="ECO:0000259" key="1">
    <source>
        <dbReference type="Pfam" id="PF21764"/>
    </source>
</evidence>
<reference evidence="2 3" key="1">
    <citation type="submission" date="2019-11" db="EMBL/GenBank/DDBJ databases">
        <title>FDA dAtabase for Regulatory Grade micrObial Sequences (FDA-ARGOS): Supporting development and validation of Infectious Disease Dx tests.</title>
        <authorList>
            <person name="Patel R."/>
            <person name="Rucinski S."/>
            <person name="Tallon L."/>
            <person name="Sadzewicz L."/>
            <person name="Vavikolanu K."/>
            <person name="Mehta A."/>
            <person name="Aluvathingal J."/>
            <person name="Nadendla S."/>
            <person name="Nandy P."/>
            <person name="Geyer C."/>
            <person name="Yan Y."/>
            <person name="Sichtig H."/>
        </authorList>
    </citation>
    <scope>NUCLEOTIDE SEQUENCE [LARGE SCALE GENOMIC DNA]</scope>
    <source>
        <strain evidence="2 3">FDAARGOS_729</strain>
    </source>
</reference>
<keyword evidence="3" id="KW-1185">Reference proteome</keyword>
<dbReference type="EMBL" id="CP046294">
    <property type="protein sequence ID" value="QGR72464.1"/>
    <property type="molecule type" value="Genomic_DNA"/>
</dbReference>
<dbReference type="InterPro" id="IPR016186">
    <property type="entry name" value="C-type_lectin-like/link_sf"/>
</dbReference>
<dbReference type="InterPro" id="IPR008964">
    <property type="entry name" value="Invasin/intimin_cell_adhesion"/>
</dbReference>
<sequence length="417" mass="44044">MRLDECSDSHCFGHIAGRPGRMTIMKNETCYSDADRQYIRAHRQRCYRPGTVSTLVGLILVAISAPTVWAKVTHSTGTIEGRPPTATGLLNVMFPGGTTAVTQNVVVGTAHKPNDFWLSASGLILKDQDSDTGLSASLDTAAVTWVWKYNNVALTPAQLAAPFSASFLGKTLTVVASAPIAVSSLTGAPTTSSPSTLSSATYTLVVPASLPVVRVNGASFALDSGFPKTGFSQATFQFWMNGTSASGNSNYTFAADPRAPWVTVNPATGVVTFVAEPASAQTVNITITDTRTNEVTPYSFTIGTWFVNNGSNKMTAAQADSYCAGLGASYGVPSYLKMTNAATGTNGTRAPDGRLWDEWGSLGVADYTGSGWVSNYHWAFELYGTGGSSRYVVFLSVGNMSGYFSASQLYVACSRTL</sequence>
<dbReference type="Proteomes" id="UP000424966">
    <property type="component" value="Chromosome"/>
</dbReference>
<dbReference type="InterPro" id="IPR051715">
    <property type="entry name" value="Intimin-Invasin_domain"/>
</dbReference>
<evidence type="ECO:0000313" key="2">
    <source>
        <dbReference type="EMBL" id="QGR72464.1"/>
    </source>
</evidence>
<dbReference type="Pfam" id="PF21764">
    <property type="entry name" value="Invasin_D4"/>
    <property type="match status" value="1"/>
</dbReference>
<dbReference type="Gene3D" id="3.10.100.10">
    <property type="entry name" value="Mannose-Binding Protein A, subunit A"/>
    <property type="match status" value="1"/>
</dbReference>
<evidence type="ECO:0000313" key="3">
    <source>
        <dbReference type="Proteomes" id="UP000424966"/>
    </source>
</evidence>
<organism evidence="2 3">
    <name type="scientific">Yersinia intermedia</name>
    <dbReference type="NCBI Taxonomy" id="631"/>
    <lineage>
        <taxon>Bacteria</taxon>
        <taxon>Pseudomonadati</taxon>
        <taxon>Pseudomonadota</taxon>
        <taxon>Gammaproteobacteria</taxon>
        <taxon>Enterobacterales</taxon>
        <taxon>Yersiniaceae</taxon>
        <taxon>Yersinia</taxon>
    </lineage>
</organism>
<proteinExistence type="predicted"/>
<dbReference type="SUPFAM" id="SSF56436">
    <property type="entry name" value="C-type lectin-like"/>
    <property type="match status" value="1"/>
</dbReference>
<feature type="domain" description="Invasin" evidence="1">
    <location>
        <begin position="213"/>
        <end position="291"/>
    </location>
</feature>